<proteinExistence type="predicted"/>
<dbReference type="Pfam" id="PF10825">
    <property type="entry name" value="DUF2752"/>
    <property type="match status" value="1"/>
</dbReference>
<keyword evidence="1" id="KW-1133">Transmembrane helix</keyword>
<keyword evidence="1" id="KW-0812">Transmembrane</keyword>
<dbReference type="Proteomes" id="UP000219559">
    <property type="component" value="Unassembled WGS sequence"/>
</dbReference>
<evidence type="ECO:0000313" key="2">
    <source>
        <dbReference type="EMBL" id="PCE64889.1"/>
    </source>
</evidence>
<dbReference type="OrthoDB" id="9815897at2"/>
<feature type="transmembrane region" description="Helical" evidence="1">
    <location>
        <begin position="107"/>
        <end position="125"/>
    </location>
</feature>
<dbReference type="AlphaFoldDB" id="A0A2A4G7E1"/>
<feature type="transmembrane region" description="Helical" evidence="1">
    <location>
        <begin position="68"/>
        <end position="86"/>
    </location>
</feature>
<evidence type="ECO:0000313" key="3">
    <source>
        <dbReference type="Proteomes" id="UP000219559"/>
    </source>
</evidence>
<protein>
    <recommendedName>
        <fullName evidence="4">DUF2752 domain-containing protein</fullName>
    </recommendedName>
</protein>
<evidence type="ECO:0008006" key="4">
    <source>
        <dbReference type="Google" id="ProtNLM"/>
    </source>
</evidence>
<feature type="transmembrane region" description="Helical" evidence="1">
    <location>
        <begin position="7"/>
        <end position="25"/>
    </location>
</feature>
<name>A0A2A4G7E1_9FLAO</name>
<gene>
    <name evidence="2" type="ORF">B7P33_06920</name>
</gene>
<dbReference type="InterPro" id="IPR021215">
    <property type="entry name" value="DUF2752"/>
</dbReference>
<organism evidence="2 3">
    <name type="scientific">Sediminicola luteus</name>
    <dbReference type="NCBI Taxonomy" id="319238"/>
    <lineage>
        <taxon>Bacteria</taxon>
        <taxon>Pseudomonadati</taxon>
        <taxon>Bacteroidota</taxon>
        <taxon>Flavobacteriia</taxon>
        <taxon>Flavobacteriales</taxon>
        <taxon>Flavobacteriaceae</taxon>
        <taxon>Sediminicola</taxon>
    </lineage>
</organism>
<keyword evidence="1" id="KW-0472">Membrane</keyword>
<keyword evidence="3" id="KW-1185">Reference proteome</keyword>
<evidence type="ECO:0000256" key="1">
    <source>
        <dbReference type="SAM" id="Phobius"/>
    </source>
</evidence>
<sequence>MTNKKLISYLIGVLLIIVVPLYFYADPADFDGWFPKCPVYQATGIYCAGCGSQRAIHDLLHFRIVDSISHNVLIIPAFLIILYHYYQKFQEKRNGSPKPNFLYHPKAPMIIFVIIMVFMILRNIPTAPFTYLNPV</sequence>
<comment type="caution">
    <text evidence="2">The sequence shown here is derived from an EMBL/GenBank/DDBJ whole genome shotgun (WGS) entry which is preliminary data.</text>
</comment>
<dbReference type="EMBL" id="NBWU01000002">
    <property type="protein sequence ID" value="PCE64889.1"/>
    <property type="molecule type" value="Genomic_DNA"/>
</dbReference>
<accession>A0A2A4G7E1</accession>
<reference evidence="2 3" key="1">
    <citation type="submission" date="2017-04" db="EMBL/GenBank/DDBJ databases">
        <title>A new member of the family Flavobacteriaceae isolated from ascidians.</title>
        <authorList>
            <person name="Chen L."/>
        </authorList>
    </citation>
    <scope>NUCLEOTIDE SEQUENCE [LARGE SCALE GENOMIC DNA]</scope>
    <source>
        <strain evidence="2 3">HQA918</strain>
    </source>
</reference>